<feature type="transmembrane region" description="Helical" evidence="7">
    <location>
        <begin position="108"/>
        <end position="125"/>
    </location>
</feature>
<feature type="transmembrane region" description="Helical" evidence="7">
    <location>
        <begin position="145"/>
        <end position="168"/>
    </location>
</feature>
<evidence type="ECO:0000256" key="1">
    <source>
        <dbReference type="ARBA" id="ARBA00004651"/>
    </source>
</evidence>
<comment type="subcellular location">
    <subcellularLocation>
        <location evidence="1">Cell membrane</location>
        <topology evidence="1">Multi-pass membrane protein</topology>
    </subcellularLocation>
</comment>
<dbReference type="SUPFAM" id="SSF103473">
    <property type="entry name" value="MFS general substrate transporter"/>
    <property type="match status" value="1"/>
</dbReference>
<evidence type="ECO:0000313" key="9">
    <source>
        <dbReference type="EMBL" id="OGG27413.1"/>
    </source>
</evidence>
<reference evidence="9 10" key="1">
    <citation type="journal article" date="2016" name="Nat. Commun.">
        <title>Thousands of microbial genomes shed light on interconnected biogeochemical processes in an aquifer system.</title>
        <authorList>
            <person name="Anantharaman K."/>
            <person name="Brown C.T."/>
            <person name="Hug L.A."/>
            <person name="Sharon I."/>
            <person name="Castelle C.J."/>
            <person name="Probst A.J."/>
            <person name="Thomas B.C."/>
            <person name="Singh A."/>
            <person name="Wilkins M.J."/>
            <person name="Karaoz U."/>
            <person name="Brodie E.L."/>
            <person name="Williams K.H."/>
            <person name="Hubbard S.S."/>
            <person name="Banfield J.F."/>
        </authorList>
    </citation>
    <scope>NUCLEOTIDE SEQUENCE [LARGE SCALE GENOMIC DNA]</scope>
</reference>
<feature type="transmembrane region" description="Helical" evidence="7">
    <location>
        <begin position="174"/>
        <end position="193"/>
    </location>
</feature>
<feature type="transmembrane region" description="Helical" evidence="7">
    <location>
        <begin position="368"/>
        <end position="397"/>
    </location>
</feature>
<keyword evidence="4 7" id="KW-0812">Transmembrane</keyword>
<protein>
    <recommendedName>
        <fullName evidence="8">Major facilitator superfamily (MFS) profile domain-containing protein</fullName>
    </recommendedName>
</protein>
<dbReference type="PROSITE" id="PS50850">
    <property type="entry name" value="MFS"/>
    <property type="match status" value="1"/>
</dbReference>
<evidence type="ECO:0000256" key="2">
    <source>
        <dbReference type="ARBA" id="ARBA00022448"/>
    </source>
</evidence>
<name>A0A1F6ASD7_9BACT</name>
<dbReference type="PANTHER" id="PTHR23513">
    <property type="entry name" value="INTEGRAL MEMBRANE EFFLUX PROTEIN-RELATED"/>
    <property type="match status" value="1"/>
</dbReference>
<keyword evidence="3" id="KW-1003">Cell membrane</keyword>
<feature type="transmembrane region" description="Helical" evidence="7">
    <location>
        <begin position="39"/>
        <end position="68"/>
    </location>
</feature>
<dbReference type="Proteomes" id="UP000176609">
    <property type="component" value="Unassembled WGS sequence"/>
</dbReference>
<sequence length="404" mass="43908">MRPKNSPFIALKYRDFRLLWLGLLISRIGSEMQVVAVNWQIYLLTGSALSLGLIGLSRFLPIVLFSLIGGMVADMANRRVIMLLSQILMIFISLILAITTYSNQVTPLLIYFLIAGNSIASAFDTPARQSLVPSLLPKKYFMNGVSLNTIMWQTAIVLGPSMAGFIIAFSGVGMVYIINLFSFIAVIVALIMMKTKGGIEKKTAYFSLTSLKEGLIFVRRTPIIYSTMLLDFFATFFSSATVLLPIFAKDILMVGPKGLGLLYAAPAFGAVIAGSIISSFGQIRNQGKILLVSVCLYGISTLLFGISRSFYLSLLFLFLTGVGDVISSIIRNTIRQMSTPDHLRGRMVSINMLFFYGGPQLGETEAGVAAAMFGAPISVVIGGVGTILAASFMALLVPRLRNYS</sequence>
<feature type="transmembrane region" description="Helical" evidence="7">
    <location>
        <begin position="289"/>
        <end position="306"/>
    </location>
</feature>
<dbReference type="EMBL" id="MFJR01000002">
    <property type="protein sequence ID" value="OGG27413.1"/>
    <property type="molecule type" value="Genomic_DNA"/>
</dbReference>
<dbReference type="PANTHER" id="PTHR23513:SF9">
    <property type="entry name" value="ENTEROBACTIN EXPORTER ENTS"/>
    <property type="match status" value="1"/>
</dbReference>
<keyword evidence="6 7" id="KW-0472">Membrane</keyword>
<evidence type="ECO:0000256" key="3">
    <source>
        <dbReference type="ARBA" id="ARBA00022475"/>
    </source>
</evidence>
<comment type="caution">
    <text evidence="9">The sequence shown here is derived from an EMBL/GenBank/DDBJ whole genome shotgun (WGS) entry which is preliminary data.</text>
</comment>
<dbReference type="CDD" id="cd06173">
    <property type="entry name" value="MFS_MefA_like"/>
    <property type="match status" value="1"/>
</dbReference>
<feature type="transmembrane region" description="Helical" evidence="7">
    <location>
        <begin position="80"/>
        <end position="102"/>
    </location>
</feature>
<evidence type="ECO:0000256" key="7">
    <source>
        <dbReference type="SAM" id="Phobius"/>
    </source>
</evidence>
<organism evidence="9 10">
    <name type="scientific">Candidatus Gottesmanbacteria bacterium RIFCSPLOWO2_01_FULL_39_12b</name>
    <dbReference type="NCBI Taxonomy" id="1798388"/>
    <lineage>
        <taxon>Bacteria</taxon>
        <taxon>Candidatus Gottesmaniibacteriota</taxon>
    </lineage>
</organism>
<dbReference type="Gene3D" id="1.20.1250.20">
    <property type="entry name" value="MFS general substrate transporter like domains"/>
    <property type="match status" value="2"/>
</dbReference>
<keyword evidence="5 7" id="KW-1133">Transmembrane helix</keyword>
<evidence type="ECO:0000256" key="4">
    <source>
        <dbReference type="ARBA" id="ARBA00022692"/>
    </source>
</evidence>
<dbReference type="InterPro" id="IPR020846">
    <property type="entry name" value="MFS_dom"/>
</dbReference>
<dbReference type="InterPro" id="IPR010290">
    <property type="entry name" value="TM_effector"/>
</dbReference>
<dbReference type="AlphaFoldDB" id="A0A1F6ASD7"/>
<evidence type="ECO:0000259" key="8">
    <source>
        <dbReference type="PROSITE" id="PS50850"/>
    </source>
</evidence>
<dbReference type="InterPro" id="IPR036259">
    <property type="entry name" value="MFS_trans_sf"/>
</dbReference>
<accession>A0A1F6ASD7</accession>
<feature type="domain" description="Major facilitator superfamily (MFS) profile" evidence="8">
    <location>
        <begin position="174"/>
        <end position="404"/>
    </location>
</feature>
<dbReference type="GO" id="GO:0005886">
    <property type="term" value="C:plasma membrane"/>
    <property type="evidence" value="ECO:0007669"/>
    <property type="project" value="UniProtKB-SubCell"/>
</dbReference>
<evidence type="ECO:0000256" key="6">
    <source>
        <dbReference type="ARBA" id="ARBA00023136"/>
    </source>
</evidence>
<proteinExistence type="predicted"/>
<dbReference type="GO" id="GO:0022857">
    <property type="term" value="F:transmembrane transporter activity"/>
    <property type="evidence" value="ECO:0007669"/>
    <property type="project" value="InterPro"/>
</dbReference>
<keyword evidence="2" id="KW-0813">Transport</keyword>
<feature type="transmembrane region" description="Helical" evidence="7">
    <location>
        <begin position="229"/>
        <end position="248"/>
    </location>
</feature>
<evidence type="ECO:0000313" key="10">
    <source>
        <dbReference type="Proteomes" id="UP000176609"/>
    </source>
</evidence>
<gene>
    <name evidence="9" type="ORF">A2960_06465</name>
</gene>
<evidence type="ECO:0000256" key="5">
    <source>
        <dbReference type="ARBA" id="ARBA00022989"/>
    </source>
</evidence>
<dbReference type="Pfam" id="PF05977">
    <property type="entry name" value="MFS_3"/>
    <property type="match status" value="1"/>
</dbReference>
<feature type="transmembrane region" description="Helical" evidence="7">
    <location>
        <begin position="260"/>
        <end position="277"/>
    </location>
</feature>